<dbReference type="PROSITE" id="PS00198">
    <property type="entry name" value="4FE4S_FER_1"/>
    <property type="match status" value="1"/>
</dbReference>
<gene>
    <name evidence="12" type="ORF">NBH00_17970</name>
</gene>
<dbReference type="InterPro" id="IPR017900">
    <property type="entry name" value="4Fe4S_Fe_S_CS"/>
</dbReference>
<evidence type="ECO:0000313" key="12">
    <source>
        <dbReference type="EMBL" id="UTI63239.1"/>
    </source>
</evidence>
<dbReference type="SUPFAM" id="SSF51971">
    <property type="entry name" value="Nucleotide-binding domain"/>
    <property type="match status" value="1"/>
</dbReference>
<comment type="cofactor">
    <cofactor evidence="1">
        <name>FAD</name>
        <dbReference type="ChEBI" id="CHEBI:57692"/>
    </cofactor>
</comment>
<keyword evidence="8" id="KW-0408">Iron</keyword>
<keyword evidence="4" id="KW-0479">Metal-binding</keyword>
<dbReference type="Pfam" id="PF07992">
    <property type="entry name" value="Pyr_redox_2"/>
    <property type="match status" value="1"/>
</dbReference>
<sequence length="505" mass="53907">MPHVVTQSCVGDGSCVFACPVNCIQPTPDDPMFELAEMLHIDPTTCVDCGACVSACPVDAIKPHTLLTPGEEAFTLINAEYHRHDGRQRAPLAPVRPRLHVRDRAEPLRVAIVGSGPAAMYAAEEILTIPDARVSVYERLPVPYGLVRSGVAPDHRRTRRVSRQFDHIRRHTGLTMHLGVEVGRDTTHEQLLTAHHAVIYAVGAATDRPLQIPGADLPGAISATQLVAWYNGHPAHAGRTIDLSHRRAVIIGNGNVALDIARILTLDPEALADTEIAPAALAALRTSRVEEIVIAARRGPEHSAFTLPELVGLAATAGVTLSVRPEDLAAAPAGDKKLELLRGLPPTAGTGRQIQLRYRLAPRRVLGSDAVEAIELERTDGTLTGTGLTETIDAGLLVTSIGYRGAPLSALPFDATTGTIPNDGGRVVDPSTGRDVPGTYVVGWIKRGPTGFIGTNKICSQNTVAALVNDYNADRLPNPIAAPTAVDTRPATWRARAPRMFTRAR</sequence>
<keyword evidence="3" id="KW-0285">Flavoprotein</keyword>
<dbReference type="EMBL" id="CP098502">
    <property type="protein sequence ID" value="UTI63239.1"/>
    <property type="molecule type" value="Genomic_DNA"/>
</dbReference>
<dbReference type="PROSITE" id="PS51379">
    <property type="entry name" value="4FE4S_FER_2"/>
    <property type="match status" value="2"/>
</dbReference>
<protein>
    <recommendedName>
        <fullName evidence="2">ferredoxin--NADP(+) reductase</fullName>
        <ecNumber evidence="2">1.18.1.2</ecNumber>
    </recommendedName>
</protein>
<keyword evidence="13" id="KW-1185">Reference proteome</keyword>
<evidence type="ECO:0000256" key="4">
    <source>
        <dbReference type="ARBA" id="ARBA00022723"/>
    </source>
</evidence>
<accession>A0ABY5DQP8</accession>
<dbReference type="Proteomes" id="UP001056035">
    <property type="component" value="Chromosome"/>
</dbReference>
<feature type="domain" description="4Fe-4S ferredoxin-type" evidence="11">
    <location>
        <begin position="1"/>
        <end position="29"/>
    </location>
</feature>
<dbReference type="Pfam" id="PF00037">
    <property type="entry name" value="Fer4"/>
    <property type="match status" value="1"/>
</dbReference>
<dbReference type="PRINTS" id="PR00419">
    <property type="entry name" value="ADXRDTASE"/>
</dbReference>
<dbReference type="InterPro" id="IPR036188">
    <property type="entry name" value="FAD/NAD-bd_sf"/>
</dbReference>
<feature type="domain" description="4Fe-4S ferredoxin-type" evidence="11">
    <location>
        <begin position="37"/>
        <end position="66"/>
    </location>
</feature>
<keyword evidence="6" id="KW-0521">NADP</keyword>
<evidence type="ECO:0000256" key="1">
    <source>
        <dbReference type="ARBA" id="ARBA00001974"/>
    </source>
</evidence>
<dbReference type="EC" id="1.18.1.2" evidence="2"/>
<evidence type="ECO:0000256" key="10">
    <source>
        <dbReference type="ARBA" id="ARBA00047776"/>
    </source>
</evidence>
<keyword evidence="9" id="KW-0411">Iron-sulfur</keyword>
<dbReference type="PANTHER" id="PTHR48467:SF1">
    <property type="entry name" value="GLUTAMATE SYNTHASE 1 [NADH], CHLOROPLASTIC-LIKE"/>
    <property type="match status" value="1"/>
</dbReference>
<dbReference type="Gene3D" id="3.40.50.720">
    <property type="entry name" value="NAD(P)-binding Rossmann-like Domain"/>
    <property type="match status" value="1"/>
</dbReference>
<keyword evidence="5" id="KW-0274">FAD</keyword>
<evidence type="ECO:0000256" key="3">
    <source>
        <dbReference type="ARBA" id="ARBA00022630"/>
    </source>
</evidence>
<dbReference type="Gene3D" id="3.30.70.20">
    <property type="match status" value="1"/>
</dbReference>
<organism evidence="12 13">
    <name type="scientific">Paraconexibacter antarcticus</name>
    <dbReference type="NCBI Taxonomy" id="2949664"/>
    <lineage>
        <taxon>Bacteria</taxon>
        <taxon>Bacillati</taxon>
        <taxon>Actinomycetota</taxon>
        <taxon>Thermoleophilia</taxon>
        <taxon>Solirubrobacterales</taxon>
        <taxon>Paraconexibacteraceae</taxon>
        <taxon>Paraconexibacter</taxon>
    </lineage>
</organism>
<evidence type="ECO:0000313" key="13">
    <source>
        <dbReference type="Proteomes" id="UP001056035"/>
    </source>
</evidence>
<dbReference type="PANTHER" id="PTHR48467">
    <property type="entry name" value="GLUTAMATE SYNTHASE 1 [NADH], CHLOROPLASTIC-LIKE"/>
    <property type="match status" value="1"/>
</dbReference>
<evidence type="ECO:0000256" key="6">
    <source>
        <dbReference type="ARBA" id="ARBA00022857"/>
    </source>
</evidence>
<comment type="catalytic activity">
    <reaction evidence="10">
        <text>2 reduced [2Fe-2S]-[ferredoxin] + NADP(+) + H(+) = 2 oxidized [2Fe-2S]-[ferredoxin] + NADPH</text>
        <dbReference type="Rhea" id="RHEA:20125"/>
        <dbReference type="Rhea" id="RHEA-COMP:10000"/>
        <dbReference type="Rhea" id="RHEA-COMP:10001"/>
        <dbReference type="ChEBI" id="CHEBI:15378"/>
        <dbReference type="ChEBI" id="CHEBI:33737"/>
        <dbReference type="ChEBI" id="CHEBI:33738"/>
        <dbReference type="ChEBI" id="CHEBI:57783"/>
        <dbReference type="ChEBI" id="CHEBI:58349"/>
        <dbReference type="EC" id="1.18.1.2"/>
    </reaction>
</comment>
<proteinExistence type="predicted"/>
<name>A0ABY5DQP8_9ACTN</name>
<evidence type="ECO:0000259" key="11">
    <source>
        <dbReference type="PROSITE" id="PS51379"/>
    </source>
</evidence>
<evidence type="ECO:0000256" key="2">
    <source>
        <dbReference type="ARBA" id="ARBA00013223"/>
    </source>
</evidence>
<dbReference type="SUPFAM" id="SSF54862">
    <property type="entry name" value="4Fe-4S ferredoxins"/>
    <property type="match status" value="1"/>
</dbReference>
<evidence type="ECO:0000256" key="8">
    <source>
        <dbReference type="ARBA" id="ARBA00023004"/>
    </source>
</evidence>
<reference evidence="12 13" key="1">
    <citation type="submission" date="2022-06" db="EMBL/GenBank/DDBJ databases">
        <title>Paraconexibacter antarcticus.</title>
        <authorList>
            <person name="Kim C.S."/>
        </authorList>
    </citation>
    <scope>NUCLEOTIDE SEQUENCE [LARGE SCALE GENOMIC DNA]</scope>
    <source>
        <strain evidence="12 13">02-257</strain>
    </source>
</reference>
<dbReference type="InterPro" id="IPR017896">
    <property type="entry name" value="4Fe4S_Fe-S-bd"/>
</dbReference>
<dbReference type="Gene3D" id="3.50.50.60">
    <property type="entry name" value="FAD/NAD(P)-binding domain"/>
    <property type="match status" value="1"/>
</dbReference>
<dbReference type="InterPro" id="IPR023753">
    <property type="entry name" value="FAD/NAD-binding_dom"/>
</dbReference>
<dbReference type="InterPro" id="IPR055275">
    <property type="entry name" value="Ferredox_Rdtase"/>
</dbReference>
<dbReference type="RefSeq" id="WP_254569970.1">
    <property type="nucleotide sequence ID" value="NZ_CP098502.1"/>
</dbReference>
<evidence type="ECO:0000256" key="5">
    <source>
        <dbReference type="ARBA" id="ARBA00022827"/>
    </source>
</evidence>
<evidence type="ECO:0000256" key="7">
    <source>
        <dbReference type="ARBA" id="ARBA00023002"/>
    </source>
</evidence>
<evidence type="ECO:0000256" key="9">
    <source>
        <dbReference type="ARBA" id="ARBA00023014"/>
    </source>
</evidence>
<keyword evidence="7" id="KW-0560">Oxidoreductase</keyword>